<comment type="catalytic activity">
    <reaction evidence="8">
        <text>a 3'-end 3'-phospho-ribonucleotide-RNA + a 5'-end dephospho-ribonucleoside-RNA + GTP = a ribonucleotidyl-ribonucleotide-RNA + GMP + diphosphate</text>
        <dbReference type="Rhea" id="RHEA:68076"/>
        <dbReference type="Rhea" id="RHEA-COMP:10463"/>
        <dbReference type="Rhea" id="RHEA-COMP:13936"/>
        <dbReference type="Rhea" id="RHEA-COMP:17355"/>
        <dbReference type="ChEBI" id="CHEBI:33019"/>
        <dbReference type="ChEBI" id="CHEBI:37565"/>
        <dbReference type="ChEBI" id="CHEBI:58115"/>
        <dbReference type="ChEBI" id="CHEBI:83062"/>
        <dbReference type="ChEBI" id="CHEBI:138284"/>
        <dbReference type="ChEBI" id="CHEBI:173118"/>
        <dbReference type="EC" id="6.5.1.8"/>
    </reaction>
</comment>
<dbReference type="EC" id="6.5.1.8" evidence="1"/>
<dbReference type="PANTHER" id="PTHR11118:SF1">
    <property type="entry name" value="RNA-SPLICING LIGASE RTCB HOMOLOG"/>
    <property type="match status" value="1"/>
</dbReference>
<evidence type="ECO:0000313" key="14">
    <source>
        <dbReference type="Proteomes" id="UP000250918"/>
    </source>
</evidence>
<dbReference type="InterPro" id="IPR001233">
    <property type="entry name" value="RtcB"/>
</dbReference>
<evidence type="ECO:0000256" key="2">
    <source>
        <dbReference type="ARBA" id="ARBA00022598"/>
    </source>
</evidence>
<dbReference type="SUPFAM" id="SSF103365">
    <property type="entry name" value="Hypothetical protein PH1602"/>
    <property type="match status" value="1"/>
</dbReference>
<sequence>GCIDGGDPSKVSDTAKRRGAPQLGSLGAGNHFLEIQRVEAIYNDKIAAAFGITQVGQIMVMVHTGSRGCGHQICTDFLDVMQRANRKYGIPLVDRELACAPASSEEAQAYFAAMKCGANFAWANRQMITHWIRESFEQVLGQKAERMGLHLVYDVAHNMAKLEQHEIDGKRRLLYVHRKGATRAFGPGHPDISEKYRHVGQPVIIPGDMGSASYLLVGTDSAMAETFGSTCHGAGRRLSRHAAIKAHPVDKVMAKLGDLGIYLKAASRKGISEEAPGAYKNVDEVVEISHGAGVAAKVARFKPLGVVKG</sequence>
<feature type="non-terminal residue" evidence="13">
    <location>
        <position position="1"/>
    </location>
</feature>
<organism evidence="13 14">
    <name type="scientific">candidate division GN15 bacterium</name>
    <dbReference type="NCBI Taxonomy" id="2072418"/>
    <lineage>
        <taxon>Bacteria</taxon>
        <taxon>candidate division GN15</taxon>
    </lineage>
</organism>
<comment type="caution">
    <text evidence="13">The sequence shown here is derived from an EMBL/GenBank/DDBJ whole genome shotgun (WGS) entry which is preliminary data.</text>
</comment>
<dbReference type="GO" id="GO:0170057">
    <property type="term" value="F:RNA ligase (GTP) activity"/>
    <property type="evidence" value="ECO:0007669"/>
    <property type="project" value="UniProtKB-EC"/>
</dbReference>
<dbReference type="GO" id="GO:0042245">
    <property type="term" value="P:RNA repair"/>
    <property type="evidence" value="ECO:0007669"/>
    <property type="project" value="UniProtKB-KW"/>
</dbReference>
<feature type="binding site" evidence="11">
    <location>
        <position position="63"/>
    </location>
    <ligand>
        <name>Mn(2+)</name>
        <dbReference type="ChEBI" id="CHEBI:29035"/>
        <label>2</label>
    </ligand>
</feature>
<comment type="cofactor">
    <cofactor evidence="11">
        <name>Mn(2+)</name>
        <dbReference type="ChEBI" id="CHEBI:29035"/>
    </cofactor>
    <text evidence="11">Binds 2 manganese ions per subunit.</text>
</comment>
<keyword evidence="4 10" id="KW-0547">Nucleotide-binding</keyword>
<dbReference type="InterPro" id="IPR036025">
    <property type="entry name" value="RtcB-like_sf"/>
</dbReference>
<keyword evidence="5" id="KW-0692">RNA repair</keyword>
<keyword evidence="7 11" id="KW-0464">Manganese</keyword>
<feature type="binding site" evidence="10">
    <location>
        <begin position="157"/>
        <end position="158"/>
    </location>
    <ligand>
        <name>GMP</name>
        <dbReference type="ChEBI" id="CHEBI:58115"/>
    </ligand>
</feature>
<reference evidence="13 14" key="1">
    <citation type="journal article" date="2018" name="ISME J.">
        <title>A methanotrophic archaeon couples anaerobic oxidation of methane to Fe(III) reduction.</title>
        <authorList>
            <person name="Cai C."/>
            <person name="Leu A.O."/>
            <person name="Xie G.J."/>
            <person name="Guo J."/>
            <person name="Feng Y."/>
            <person name="Zhao J.X."/>
            <person name="Tyson G.W."/>
            <person name="Yuan Z."/>
            <person name="Hu S."/>
        </authorList>
    </citation>
    <scope>NUCLEOTIDE SEQUENCE [LARGE SCALE GENOMIC DNA]</scope>
    <source>
        <strain evidence="13">FeB_12</strain>
    </source>
</reference>
<feature type="binding site" evidence="10">
    <location>
        <position position="213"/>
    </location>
    <ligand>
        <name>GMP</name>
        <dbReference type="ChEBI" id="CHEBI:58115"/>
    </ligand>
</feature>
<dbReference type="EMBL" id="PQAP01000049">
    <property type="protein sequence ID" value="PWB73700.1"/>
    <property type="molecule type" value="Genomic_DNA"/>
</dbReference>
<gene>
    <name evidence="13" type="ORF">C3F09_04925</name>
</gene>
<evidence type="ECO:0000256" key="3">
    <source>
        <dbReference type="ARBA" id="ARBA00022723"/>
    </source>
</evidence>
<evidence type="ECO:0000256" key="8">
    <source>
        <dbReference type="ARBA" id="ARBA00047746"/>
    </source>
</evidence>
<dbReference type="GO" id="GO:0046872">
    <property type="term" value="F:metal ion binding"/>
    <property type="evidence" value="ECO:0007669"/>
    <property type="project" value="UniProtKB-KW"/>
</dbReference>
<evidence type="ECO:0000256" key="12">
    <source>
        <dbReference type="SAM" id="MobiDB-lite"/>
    </source>
</evidence>
<feature type="binding site" evidence="10">
    <location>
        <begin position="30"/>
        <end position="34"/>
    </location>
    <ligand>
        <name>GMP</name>
        <dbReference type="ChEBI" id="CHEBI:58115"/>
    </ligand>
</feature>
<feature type="active site" description="GMP-histidine intermediate" evidence="9">
    <location>
        <position position="232"/>
    </location>
</feature>
<protein>
    <recommendedName>
        <fullName evidence="1">3'-phosphate/5'-hydroxy nucleic acid ligase</fullName>
        <ecNumber evidence="1">6.5.1.8</ecNumber>
    </recommendedName>
</protein>
<dbReference type="Proteomes" id="UP000250918">
    <property type="component" value="Unassembled WGS sequence"/>
</dbReference>
<feature type="region of interest" description="Disordered" evidence="12">
    <location>
        <begin position="1"/>
        <end position="22"/>
    </location>
</feature>
<evidence type="ECO:0000256" key="7">
    <source>
        <dbReference type="ARBA" id="ARBA00023211"/>
    </source>
</evidence>
<feature type="binding site" evidence="11">
    <location>
        <position position="157"/>
    </location>
    <ligand>
        <name>Mn(2+)</name>
        <dbReference type="ChEBI" id="CHEBI:29035"/>
        <label>2</label>
    </ligand>
</feature>
<evidence type="ECO:0000256" key="6">
    <source>
        <dbReference type="ARBA" id="ARBA00023134"/>
    </source>
</evidence>
<keyword evidence="6 10" id="KW-0342">GTP-binding</keyword>
<evidence type="ECO:0000256" key="5">
    <source>
        <dbReference type="ARBA" id="ARBA00022800"/>
    </source>
</evidence>
<dbReference type="GO" id="GO:0006396">
    <property type="term" value="P:RNA processing"/>
    <property type="evidence" value="ECO:0007669"/>
    <property type="project" value="InterPro"/>
</dbReference>
<dbReference type="PANTHER" id="PTHR11118">
    <property type="entry name" value="RNA-SPLICING LIGASE RTCB HOMOLOG"/>
    <property type="match status" value="1"/>
</dbReference>
<dbReference type="Pfam" id="PF01139">
    <property type="entry name" value="RtcB"/>
    <property type="match status" value="1"/>
</dbReference>
<evidence type="ECO:0000256" key="1">
    <source>
        <dbReference type="ARBA" id="ARBA00012726"/>
    </source>
</evidence>
<keyword evidence="3 11" id="KW-0479">Metal-binding</keyword>
<dbReference type="Gene3D" id="3.90.1860.10">
    <property type="entry name" value="tRNA-splicing ligase RtcB"/>
    <property type="match status" value="1"/>
</dbReference>
<feature type="binding site" evidence="10">
    <location>
        <position position="308"/>
    </location>
    <ligand>
        <name>GMP</name>
        <dbReference type="ChEBI" id="CHEBI:58115"/>
    </ligand>
</feature>
<evidence type="ECO:0000313" key="13">
    <source>
        <dbReference type="EMBL" id="PWB73700.1"/>
    </source>
</evidence>
<dbReference type="GO" id="GO:0005525">
    <property type="term" value="F:GTP binding"/>
    <property type="evidence" value="ECO:0007669"/>
    <property type="project" value="UniProtKB-KW"/>
</dbReference>
<dbReference type="GO" id="GO:0003972">
    <property type="term" value="F:RNA ligase (ATP) activity"/>
    <property type="evidence" value="ECO:0007669"/>
    <property type="project" value="TreeGrafter"/>
</dbReference>
<evidence type="ECO:0000256" key="10">
    <source>
        <dbReference type="PIRSR" id="PIRSR601233-2"/>
    </source>
</evidence>
<accession>A0A855X2W5</accession>
<feature type="binding site" evidence="10">
    <location>
        <begin position="232"/>
        <end position="235"/>
    </location>
    <ligand>
        <name>GMP</name>
        <dbReference type="ChEBI" id="CHEBI:58115"/>
    </ligand>
</feature>
<name>A0A855X2W5_9BACT</name>
<feature type="binding site" evidence="11">
    <location>
        <position position="31"/>
    </location>
    <ligand>
        <name>Mn(2+)</name>
        <dbReference type="ChEBI" id="CHEBI:29035"/>
        <label>1</label>
    </ligand>
</feature>
<dbReference type="AlphaFoldDB" id="A0A855X2W5"/>
<feature type="binding site" evidence="10">
    <location>
        <begin position="206"/>
        <end position="209"/>
    </location>
    <ligand>
        <name>GMP</name>
        <dbReference type="ChEBI" id="CHEBI:58115"/>
    </ligand>
</feature>
<proteinExistence type="predicted"/>
<evidence type="ECO:0000256" key="11">
    <source>
        <dbReference type="PIRSR" id="PIRSR601233-3"/>
    </source>
</evidence>
<evidence type="ECO:0000256" key="4">
    <source>
        <dbReference type="ARBA" id="ARBA00022741"/>
    </source>
</evidence>
<evidence type="ECO:0000256" key="9">
    <source>
        <dbReference type="PIRSR" id="PIRSR601233-1"/>
    </source>
</evidence>
<keyword evidence="2 13" id="KW-0436">Ligase</keyword>